<gene>
    <name evidence="4" type="ORF">SI8410_06008097</name>
</gene>
<protein>
    <submittedName>
        <fullName evidence="4">Uncharacterized protein</fullName>
    </submittedName>
</protein>
<comment type="similarity">
    <text evidence="2">Belongs to the IQD family.</text>
</comment>
<proteinExistence type="inferred from homology"/>
<feature type="region of interest" description="Disordered" evidence="3">
    <location>
        <begin position="226"/>
        <end position="272"/>
    </location>
</feature>
<evidence type="ECO:0000313" key="4">
    <source>
        <dbReference type="EMBL" id="CAA7397432.1"/>
    </source>
</evidence>
<name>A0A7I8KJ09_SPIIN</name>
<dbReference type="GO" id="GO:0005516">
    <property type="term" value="F:calmodulin binding"/>
    <property type="evidence" value="ECO:0007669"/>
    <property type="project" value="UniProtKB-KW"/>
</dbReference>
<feature type="region of interest" description="Disordered" evidence="3">
    <location>
        <begin position="18"/>
        <end position="61"/>
    </location>
</feature>
<evidence type="ECO:0000256" key="2">
    <source>
        <dbReference type="ARBA" id="ARBA00024341"/>
    </source>
</evidence>
<dbReference type="OrthoDB" id="1923765at2759"/>
<feature type="compositionally biased region" description="Low complexity" evidence="3">
    <location>
        <begin position="237"/>
        <end position="248"/>
    </location>
</feature>
<feature type="region of interest" description="Disordered" evidence="3">
    <location>
        <begin position="133"/>
        <end position="165"/>
    </location>
</feature>
<dbReference type="PANTHER" id="PTHR32295:SF93">
    <property type="entry name" value="PROTEIN IQ-DOMAIN 9"/>
    <property type="match status" value="1"/>
</dbReference>
<evidence type="ECO:0000313" key="5">
    <source>
        <dbReference type="Proteomes" id="UP000663760"/>
    </source>
</evidence>
<dbReference type="PANTHER" id="PTHR32295">
    <property type="entry name" value="IQ-DOMAIN 5-RELATED"/>
    <property type="match status" value="1"/>
</dbReference>
<feature type="compositionally biased region" description="Polar residues" evidence="3">
    <location>
        <begin position="30"/>
        <end position="46"/>
    </location>
</feature>
<keyword evidence="5" id="KW-1185">Reference proteome</keyword>
<keyword evidence="1" id="KW-0112">Calmodulin-binding</keyword>
<dbReference type="Proteomes" id="UP000663760">
    <property type="component" value="Chromosome 6"/>
</dbReference>
<evidence type="ECO:0000256" key="3">
    <source>
        <dbReference type="SAM" id="MobiDB-lite"/>
    </source>
</evidence>
<sequence>MGSGDWLKTIITLKKIRSSKSKNSKDLTAEESNGFKSNESGENPNKLSRKASGGVSGISDEGTAATRIQTAFRCHKARKILQSLRGEKRLRDFAQGDPVRGQASSTMSCVQSWTKIQSEISARRRSLVIERRSREKRFDSQSKPGDKLHDPELAEWRGGPETREEMLARTRQRKEAAAKRERAMAYAFAHQWRANAGEKKLGHQFVYEQGEDGWSWSWMDRWVAARPWEPRPPQPPAAAAAEKPSPAKTTRKDGRRTASARAKPAATVGKPV</sequence>
<organism evidence="4 5">
    <name type="scientific">Spirodela intermedia</name>
    <name type="common">Intermediate duckweed</name>
    <dbReference type="NCBI Taxonomy" id="51605"/>
    <lineage>
        <taxon>Eukaryota</taxon>
        <taxon>Viridiplantae</taxon>
        <taxon>Streptophyta</taxon>
        <taxon>Embryophyta</taxon>
        <taxon>Tracheophyta</taxon>
        <taxon>Spermatophyta</taxon>
        <taxon>Magnoliopsida</taxon>
        <taxon>Liliopsida</taxon>
        <taxon>Araceae</taxon>
        <taxon>Lemnoideae</taxon>
        <taxon>Spirodela</taxon>
    </lineage>
</organism>
<accession>A0A7I8KJ09</accession>
<reference evidence="4" key="1">
    <citation type="submission" date="2020-02" db="EMBL/GenBank/DDBJ databases">
        <authorList>
            <person name="Scholz U."/>
            <person name="Mascher M."/>
            <person name="Fiebig A."/>
        </authorList>
    </citation>
    <scope>NUCLEOTIDE SEQUENCE</scope>
</reference>
<dbReference type="AlphaFoldDB" id="A0A7I8KJ09"/>
<dbReference type="PROSITE" id="PS50096">
    <property type="entry name" value="IQ"/>
    <property type="match status" value="1"/>
</dbReference>
<evidence type="ECO:0000256" key="1">
    <source>
        <dbReference type="ARBA" id="ARBA00022860"/>
    </source>
</evidence>
<dbReference type="EMBL" id="LR746269">
    <property type="protein sequence ID" value="CAA7397432.1"/>
    <property type="molecule type" value="Genomic_DNA"/>
</dbReference>